<keyword evidence="2 5" id="KW-0812">Transmembrane</keyword>
<proteinExistence type="predicted"/>
<dbReference type="Gene3D" id="2.40.50.140">
    <property type="entry name" value="Nucleic acid-binding proteins"/>
    <property type="match status" value="1"/>
</dbReference>
<keyword evidence="4 5" id="KW-0472">Membrane</keyword>
<dbReference type="GO" id="GO:0008233">
    <property type="term" value="F:peptidase activity"/>
    <property type="evidence" value="ECO:0007669"/>
    <property type="project" value="UniProtKB-KW"/>
</dbReference>
<accession>A0A1I0ZRF0</accession>
<keyword evidence="8" id="KW-1185">Reference proteome</keyword>
<dbReference type="AlphaFoldDB" id="A0A1I0ZRF0"/>
<sequence length="147" mass="15067">MAWLWWMGGAALLAVVEVLSLDLVLIMFAGGAVAGGIAAAFGAPLSVQVLVAAVSSVVLLTTLRPLLLRHLRDRVPLQETNVAALVGRPALALSAVDADGGRVKIHGEVWSARLDGPGELPADAPAVVLRIEGATAVVAPDPRRGTS</sequence>
<reference evidence="7 8" key="1">
    <citation type="submission" date="2016-10" db="EMBL/GenBank/DDBJ databases">
        <authorList>
            <person name="de Groot N.N."/>
        </authorList>
    </citation>
    <scope>NUCLEOTIDE SEQUENCE [LARGE SCALE GENOMIC DNA]</scope>
    <source>
        <strain evidence="7 8">CGMCC 4.6945</strain>
    </source>
</reference>
<dbReference type="InterPro" id="IPR052165">
    <property type="entry name" value="Membrane_assoc_protease"/>
</dbReference>
<dbReference type="Proteomes" id="UP000199012">
    <property type="component" value="Unassembled WGS sequence"/>
</dbReference>
<evidence type="ECO:0000256" key="4">
    <source>
        <dbReference type="ARBA" id="ARBA00023136"/>
    </source>
</evidence>
<evidence type="ECO:0000256" key="5">
    <source>
        <dbReference type="SAM" id="Phobius"/>
    </source>
</evidence>
<keyword evidence="7" id="KW-0645">Protease</keyword>
<gene>
    <name evidence="7" type="ORF">SAMN05421867_11282</name>
</gene>
<evidence type="ECO:0000313" key="7">
    <source>
        <dbReference type="EMBL" id="SFB28235.1"/>
    </source>
</evidence>
<organism evidence="7 8">
    <name type="scientific">Cellulomonas marina</name>
    <dbReference type="NCBI Taxonomy" id="988821"/>
    <lineage>
        <taxon>Bacteria</taxon>
        <taxon>Bacillati</taxon>
        <taxon>Actinomycetota</taxon>
        <taxon>Actinomycetes</taxon>
        <taxon>Micrococcales</taxon>
        <taxon>Cellulomonadaceae</taxon>
        <taxon>Cellulomonas</taxon>
    </lineage>
</organism>
<dbReference type="PANTHER" id="PTHR33507:SF3">
    <property type="entry name" value="INNER MEMBRANE PROTEIN YBBJ"/>
    <property type="match status" value="1"/>
</dbReference>
<dbReference type="InterPro" id="IPR012340">
    <property type="entry name" value="NA-bd_OB-fold"/>
</dbReference>
<feature type="transmembrane region" description="Helical" evidence="5">
    <location>
        <begin position="47"/>
        <end position="67"/>
    </location>
</feature>
<dbReference type="InterPro" id="IPR002810">
    <property type="entry name" value="NfeD-like_C"/>
</dbReference>
<dbReference type="PANTHER" id="PTHR33507">
    <property type="entry name" value="INNER MEMBRANE PROTEIN YBBJ"/>
    <property type="match status" value="1"/>
</dbReference>
<dbReference type="GO" id="GO:0005886">
    <property type="term" value="C:plasma membrane"/>
    <property type="evidence" value="ECO:0007669"/>
    <property type="project" value="TreeGrafter"/>
</dbReference>
<dbReference type="GO" id="GO:0006508">
    <property type="term" value="P:proteolysis"/>
    <property type="evidence" value="ECO:0007669"/>
    <property type="project" value="UniProtKB-KW"/>
</dbReference>
<dbReference type="RefSeq" id="WP_090033843.1">
    <property type="nucleotide sequence ID" value="NZ_BONM01000009.1"/>
</dbReference>
<dbReference type="OrthoDB" id="3174252at2"/>
<evidence type="ECO:0000256" key="3">
    <source>
        <dbReference type="ARBA" id="ARBA00022989"/>
    </source>
</evidence>
<keyword evidence="3 5" id="KW-1133">Transmembrane helix</keyword>
<dbReference type="Pfam" id="PF01957">
    <property type="entry name" value="NfeD"/>
    <property type="match status" value="1"/>
</dbReference>
<evidence type="ECO:0000256" key="1">
    <source>
        <dbReference type="ARBA" id="ARBA00004141"/>
    </source>
</evidence>
<evidence type="ECO:0000259" key="6">
    <source>
        <dbReference type="Pfam" id="PF01957"/>
    </source>
</evidence>
<feature type="domain" description="NfeD-like C-terminal" evidence="6">
    <location>
        <begin position="83"/>
        <end position="140"/>
    </location>
</feature>
<protein>
    <submittedName>
        <fullName evidence="7">Membrane protein implicated in regulation of membrane protease activity</fullName>
    </submittedName>
</protein>
<dbReference type="EMBL" id="FOKA01000012">
    <property type="protein sequence ID" value="SFB28235.1"/>
    <property type="molecule type" value="Genomic_DNA"/>
</dbReference>
<comment type="subcellular location">
    <subcellularLocation>
        <location evidence="1">Membrane</location>
        <topology evidence="1">Multi-pass membrane protein</topology>
    </subcellularLocation>
</comment>
<evidence type="ECO:0000313" key="8">
    <source>
        <dbReference type="Proteomes" id="UP000199012"/>
    </source>
</evidence>
<keyword evidence="7" id="KW-0378">Hydrolase</keyword>
<dbReference type="STRING" id="988821.SAMN05421867_11282"/>
<feature type="transmembrane region" description="Helical" evidence="5">
    <location>
        <begin position="12"/>
        <end position="41"/>
    </location>
</feature>
<evidence type="ECO:0000256" key="2">
    <source>
        <dbReference type="ARBA" id="ARBA00022692"/>
    </source>
</evidence>
<name>A0A1I0ZRF0_9CELL</name>